<proteinExistence type="predicted"/>
<gene>
    <name evidence="1" type="ORF">L21SP2_1469</name>
</gene>
<dbReference type="Pfam" id="PF16156">
    <property type="entry name" value="DUF4864"/>
    <property type="match status" value="1"/>
</dbReference>
<sequence length="168" mass="18903">MKKQTIYALAAGISLFTLLSCMTGPLRNLHQYYPDPDLDPAKVVDIQLQALQHNNDSNDGIEIVYRFAAPANKASTGPLPRFIRLFESRQFAPMLGSEEIELLDFRIQDDIALQGTRVQGRDGRDRFYLFILQKQGGGEFENCWMTIAVQQFSGELPGPEFSTESQSV</sequence>
<reference evidence="1 2" key="1">
    <citation type="journal article" date="2015" name="Stand. Genomic Sci.">
        <title>Complete genome sequence and description of Salinispira pacifica gen. nov., sp. nov., a novel spirochaete isolated form a hypersaline microbial mat.</title>
        <authorList>
            <person name="Ben Hania W."/>
            <person name="Joseph M."/>
            <person name="Schumann P."/>
            <person name="Bunk B."/>
            <person name="Fiebig A."/>
            <person name="Sproer C."/>
            <person name="Klenk H.P."/>
            <person name="Fardeau M.L."/>
            <person name="Spring S."/>
        </authorList>
    </citation>
    <scope>NUCLEOTIDE SEQUENCE [LARGE SCALE GENOMIC DNA]</scope>
    <source>
        <strain evidence="1 2">L21-RPul-D2</strain>
    </source>
</reference>
<protein>
    <recommendedName>
        <fullName evidence="3">DUF4864 domain-containing protein</fullName>
    </recommendedName>
</protein>
<accession>V5WI67</accession>
<evidence type="ECO:0008006" key="3">
    <source>
        <dbReference type="Google" id="ProtNLM"/>
    </source>
</evidence>
<evidence type="ECO:0000313" key="1">
    <source>
        <dbReference type="EMBL" id="AHC14866.1"/>
    </source>
</evidence>
<dbReference type="InterPro" id="IPR032347">
    <property type="entry name" value="DUF4864"/>
</dbReference>
<dbReference type="Proteomes" id="UP000018680">
    <property type="component" value="Chromosome"/>
</dbReference>
<dbReference type="AlphaFoldDB" id="V5WI67"/>
<dbReference type="OrthoDB" id="850536at2"/>
<keyword evidence="2" id="KW-1185">Reference proteome</keyword>
<organism evidence="1 2">
    <name type="scientific">Salinispira pacifica</name>
    <dbReference type="NCBI Taxonomy" id="1307761"/>
    <lineage>
        <taxon>Bacteria</taxon>
        <taxon>Pseudomonadati</taxon>
        <taxon>Spirochaetota</taxon>
        <taxon>Spirochaetia</taxon>
        <taxon>Spirochaetales</taxon>
        <taxon>Spirochaetaceae</taxon>
        <taxon>Salinispira</taxon>
    </lineage>
</organism>
<dbReference type="PANTHER" id="PTHR35716">
    <property type="entry name" value="OS05G0574700 PROTEIN-RELATED"/>
    <property type="match status" value="1"/>
</dbReference>
<evidence type="ECO:0000313" key="2">
    <source>
        <dbReference type="Proteomes" id="UP000018680"/>
    </source>
</evidence>
<dbReference type="EMBL" id="CP006939">
    <property type="protein sequence ID" value="AHC14866.1"/>
    <property type="molecule type" value="Genomic_DNA"/>
</dbReference>
<dbReference type="HOGENOM" id="CLU_141637_0_0_12"/>
<dbReference type="RefSeq" id="WP_024267789.1">
    <property type="nucleotide sequence ID" value="NC_023035.1"/>
</dbReference>
<dbReference type="STRING" id="1307761.L21SP2_1469"/>
<dbReference type="eggNOG" id="ENOG50332DV">
    <property type="taxonomic scope" value="Bacteria"/>
</dbReference>
<dbReference type="KEGG" id="slr:L21SP2_1469"/>
<name>V5WI67_9SPIO</name>
<dbReference type="PROSITE" id="PS51257">
    <property type="entry name" value="PROKAR_LIPOPROTEIN"/>
    <property type="match status" value="1"/>
</dbReference>